<organism evidence="1">
    <name type="scientific">uncultured organism MedDCM-OCT-S08-C169</name>
    <dbReference type="NCBI Taxonomy" id="743633"/>
    <lineage>
        <taxon>unclassified sequences</taxon>
        <taxon>environmental samples</taxon>
    </lineage>
</organism>
<accession>D6PJ55</accession>
<evidence type="ECO:0000313" key="1">
    <source>
        <dbReference type="EMBL" id="ADD95756.1"/>
    </source>
</evidence>
<name>D6PJ55_9ZZZZ</name>
<proteinExistence type="predicted"/>
<reference evidence="1" key="1">
    <citation type="journal article" date="2010" name="ISME J.">
        <title>Metagenome of the Mediterranean deep chlorophyll maximum studied by direct and fosmid library 454 pyrosequencing.</title>
        <authorList>
            <person name="Ghai R."/>
            <person name="Martin-Cuadrado A.B."/>
            <person name="Molto A.G."/>
            <person name="Heredia I.G."/>
            <person name="Cabrera R."/>
            <person name="Martin J."/>
            <person name="Verdu M."/>
            <person name="Deschamps P."/>
            <person name="Moreira D."/>
            <person name="Lopez-Garcia P."/>
            <person name="Mira A."/>
            <person name="Rodriguez-Valera F."/>
        </authorList>
    </citation>
    <scope>NUCLEOTIDE SEQUENCE</scope>
</reference>
<sequence length="126" mass="13851">MANEGAKMAMALVMETDPVRKLLEEGGLDPILYAHSQIDDPSDSVEARREETLTVCTSMEFRGLLEDAGVPDIEYQAACRTLEGVVLISEKILPLLRGRYPAYKAIRSSGWTGATHADTWAIAVKR</sequence>
<dbReference type="EMBL" id="GU943094">
    <property type="protein sequence ID" value="ADD95756.1"/>
    <property type="molecule type" value="Genomic_DNA"/>
</dbReference>
<dbReference type="AlphaFoldDB" id="D6PJ55"/>
<protein>
    <submittedName>
        <fullName evidence="1">Uncharacterized protein</fullName>
    </submittedName>
</protein>